<feature type="transmembrane region" description="Helical" evidence="1">
    <location>
        <begin position="98"/>
        <end position="115"/>
    </location>
</feature>
<dbReference type="AlphaFoldDB" id="A0A1M7ZQ68"/>
<proteinExistence type="predicted"/>
<protein>
    <recommendedName>
        <fullName evidence="4">Membrane-anchored ribosome-binding protein, inhibits growth in stationary phase, ElaB/YqjD/DUF883 family</fullName>
    </recommendedName>
</protein>
<sequence length="118" mass="12047">MADQKGAAEGVSAEDVAAEFATLKADIARLTETVRALIANEAEHAAGTVRGHARAAATKAGEAVDRLATEGQAAAREAKIKAGEAATDLTHLVERNPIGSVAAAFGIGFLIGLLTRRN</sequence>
<organism evidence="2 3">
    <name type="scientific">Pseudoxanthobacter soli DSM 19599</name>
    <dbReference type="NCBI Taxonomy" id="1123029"/>
    <lineage>
        <taxon>Bacteria</taxon>
        <taxon>Pseudomonadati</taxon>
        <taxon>Pseudomonadota</taxon>
        <taxon>Alphaproteobacteria</taxon>
        <taxon>Hyphomicrobiales</taxon>
        <taxon>Segnochrobactraceae</taxon>
        <taxon>Pseudoxanthobacter</taxon>
    </lineage>
</organism>
<dbReference type="EMBL" id="FRXO01000010">
    <property type="protein sequence ID" value="SHO67058.1"/>
    <property type="molecule type" value="Genomic_DNA"/>
</dbReference>
<reference evidence="2 3" key="1">
    <citation type="submission" date="2016-12" db="EMBL/GenBank/DDBJ databases">
        <authorList>
            <person name="Song W.-J."/>
            <person name="Kurnit D.M."/>
        </authorList>
    </citation>
    <scope>NUCLEOTIDE SEQUENCE [LARGE SCALE GENOMIC DNA]</scope>
    <source>
        <strain evidence="2 3">DSM 19599</strain>
    </source>
</reference>
<gene>
    <name evidence="2" type="ORF">SAMN02745172_03721</name>
</gene>
<evidence type="ECO:0000313" key="2">
    <source>
        <dbReference type="EMBL" id="SHO67058.1"/>
    </source>
</evidence>
<dbReference type="RefSeq" id="WP_073631654.1">
    <property type="nucleotide sequence ID" value="NZ_FRXO01000010.1"/>
</dbReference>
<evidence type="ECO:0008006" key="4">
    <source>
        <dbReference type="Google" id="ProtNLM"/>
    </source>
</evidence>
<evidence type="ECO:0000313" key="3">
    <source>
        <dbReference type="Proteomes" id="UP000186406"/>
    </source>
</evidence>
<accession>A0A1M7ZQ68</accession>
<keyword evidence="1" id="KW-0472">Membrane</keyword>
<dbReference type="STRING" id="1123029.SAMN02745172_03721"/>
<keyword evidence="1" id="KW-1133">Transmembrane helix</keyword>
<keyword evidence="3" id="KW-1185">Reference proteome</keyword>
<evidence type="ECO:0000256" key="1">
    <source>
        <dbReference type="SAM" id="Phobius"/>
    </source>
</evidence>
<keyword evidence="1" id="KW-0812">Transmembrane</keyword>
<dbReference type="Proteomes" id="UP000186406">
    <property type="component" value="Unassembled WGS sequence"/>
</dbReference>
<name>A0A1M7ZQ68_9HYPH</name>